<dbReference type="GO" id="GO:1901135">
    <property type="term" value="P:carbohydrate derivative metabolic process"/>
    <property type="evidence" value="ECO:0007669"/>
    <property type="project" value="UniProtKB-ARBA"/>
</dbReference>
<protein>
    <recommendedName>
        <fullName evidence="1">Glycosyl transferase family 1 domain-containing protein</fullName>
    </recommendedName>
</protein>
<name>A0A1V0B4J7_9GAMM</name>
<dbReference type="Pfam" id="PF00534">
    <property type="entry name" value="Glycos_transf_1"/>
    <property type="match status" value="1"/>
</dbReference>
<dbReference type="AlphaFoldDB" id="A0A1V0B4J7"/>
<dbReference type="Gene3D" id="3.40.50.2000">
    <property type="entry name" value="Glycogen Phosphorylase B"/>
    <property type="match status" value="2"/>
</dbReference>
<accession>A0A1V0B4J7</accession>
<dbReference type="PANTHER" id="PTHR12526">
    <property type="entry name" value="GLYCOSYLTRANSFERASE"/>
    <property type="match status" value="1"/>
</dbReference>
<dbReference type="PANTHER" id="PTHR12526:SF630">
    <property type="entry name" value="GLYCOSYLTRANSFERASE"/>
    <property type="match status" value="1"/>
</dbReference>
<gene>
    <name evidence="2" type="ORF">BVH74_08690</name>
</gene>
<dbReference type="EMBL" id="CP020100">
    <property type="protein sequence ID" value="AQZ94820.1"/>
    <property type="molecule type" value="Genomic_DNA"/>
</dbReference>
<dbReference type="STRING" id="1931241.BVH74_08690"/>
<proteinExistence type="predicted"/>
<dbReference type="Proteomes" id="UP000243488">
    <property type="component" value="Chromosome"/>
</dbReference>
<dbReference type="SUPFAM" id="SSF53756">
    <property type="entry name" value="UDP-Glycosyltransferase/glycogen phosphorylase"/>
    <property type="match status" value="1"/>
</dbReference>
<keyword evidence="3" id="KW-1185">Reference proteome</keyword>
<dbReference type="InterPro" id="IPR001296">
    <property type="entry name" value="Glyco_trans_1"/>
</dbReference>
<dbReference type="KEGG" id="ppha:BVH74_08690"/>
<evidence type="ECO:0000313" key="2">
    <source>
        <dbReference type="EMBL" id="AQZ94820.1"/>
    </source>
</evidence>
<dbReference type="GO" id="GO:0016757">
    <property type="term" value="F:glycosyltransferase activity"/>
    <property type="evidence" value="ECO:0007669"/>
    <property type="project" value="InterPro"/>
</dbReference>
<sequence>MRVINIMWSFGSAYASVHKVHTQILELLPPGSLIENWVLQGEADKDLEIPTYQWKWSKRRLKPKRLGLLVQFFTRRDLSKRLNASEAQLLLIDGLGTARLILPLLRSRPELQACVLFHGKTRIRAGDRRLFHRCAGQVKVVAVSQDLADELERDLGVPVITVVSAFDPVKSSEQLLNRYEARLRLGIEAENVPVLGAVGRLVESKGFDTVVRALSLIKKRGEKFKLLILGDGERRGDLEGLISDLGLADDILLPGHISNAAHLYRAFDMVLIPSHKEGLGLVLQEAVIAGVPVLASDLPVFREQLGKVGPYLPVDDAQAWADRIEMLISNGEYGELAAEQRSHLVLDNAWHEFCSEWNKLLGVE</sequence>
<evidence type="ECO:0000259" key="1">
    <source>
        <dbReference type="Pfam" id="PF00534"/>
    </source>
</evidence>
<evidence type="ECO:0000313" key="3">
    <source>
        <dbReference type="Proteomes" id="UP000243488"/>
    </source>
</evidence>
<dbReference type="RefSeq" id="WP_080049673.1">
    <property type="nucleotide sequence ID" value="NZ_CP020100.1"/>
</dbReference>
<reference evidence="2 3" key="1">
    <citation type="submission" date="2017-03" db="EMBL/GenBank/DDBJ databases">
        <title>Complete genome sequence of the novel DNRA strain Pseudomonas sp. S-6-2 isolated from Chinese polluted river sediment. Journal of Biotechnology.</title>
        <authorList>
            <person name="Li J."/>
            <person name="Xiang F."/>
            <person name="Wang L."/>
            <person name="Xi L."/>
            <person name="Liu J."/>
        </authorList>
    </citation>
    <scope>NUCLEOTIDE SEQUENCE [LARGE SCALE GENOMIC DNA]</scope>
    <source>
        <strain evidence="2 3">S-6-2</strain>
    </source>
</reference>
<organism evidence="2 3">
    <name type="scientific">Halopseudomonas phragmitis</name>
    <dbReference type="NCBI Taxonomy" id="1931241"/>
    <lineage>
        <taxon>Bacteria</taxon>
        <taxon>Pseudomonadati</taxon>
        <taxon>Pseudomonadota</taxon>
        <taxon>Gammaproteobacteria</taxon>
        <taxon>Pseudomonadales</taxon>
        <taxon>Pseudomonadaceae</taxon>
        <taxon>Halopseudomonas</taxon>
    </lineage>
</organism>
<feature type="domain" description="Glycosyl transferase family 1" evidence="1">
    <location>
        <begin position="189"/>
        <end position="333"/>
    </location>
</feature>